<keyword evidence="6 11" id="KW-0548">Nucleotidyltransferase</keyword>
<evidence type="ECO:0000256" key="3">
    <source>
        <dbReference type="ARBA" id="ARBA00009014"/>
    </source>
</evidence>
<dbReference type="NCBIfam" id="TIGR00482">
    <property type="entry name" value="nicotinate (nicotinamide) nucleotide adenylyltransferase"/>
    <property type="match status" value="1"/>
</dbReference>
<dbReference type="GO" id="GO:0005524">
    <property type="term" value="F:ATP binding"/>
    <property type="evidence" value="ECO:0007669"/>
    <property type="project" value="UniProtKB-KW"/>
</dbReference>
<dbReference type="UniPathway" id="UPA00253">
    <property type="reaction ID" value="UER00332"/>
</dbReference>
<dbReference type="CDD" id="cd02165">
    <property type="entry name" value="NMNAT"/>
    <property type="match status" value="1"/>
</dbReference>
<keyword evidence="7 11" id="KW-0547">Nucleotide-binding</keyword>
<dbReference type="GO" id="GO:0009435">
    <property type="term" value="P:NAD+ biosynthetic process"/>
    <property type="evidence" value="ECO:0007669"/>
    <property type="project" value="UniProtKB-UniRule"/>
</dbReference>
<evidence type="ECO:0000259" key="12">
    <source>
        <dbReference type="Pfam" id="PF01467"/>
    </source>
</evidence>
<keyword evidence="9 11" id="KW-0520">NAD</keyword>
<evidence type="ECO:0000313" key="13">
    <source>
        <dbReference type="EMBL" id="SDG23776.1"/>
    </source>
</evidence>
<dbReference type="RefSeq" id="WP_028795696.1">
    <property type="nucleotide sequence ID" value="NZ_FNBW01000012.1"/>
</dbReference>
<evidence type="ECO:0000256" key="11">
    <source>
        <dbReference type="HAMAP-Rule" id="MF_00244"/>
    </source>
</evidence>
<protein>
    <recommendedName>
        <fullName evidence="11">Probable nicotinate-nucleotide adenylyltransferase</fullName>
        <ecNumber evidence="11">2.7.7.18</ecNumber>
    </recommendedName>
    <alternativeName>
        <fullName evidence="11">Deamido-NAD(+) diphosphorylase</fullName>
    </alternativeName>
    <alternativeName>
        <fullName evidence="11">Deamido-NAD(+) pyrophosphorylase</fullName>
    </alternativeName>
    <alternativeName>
        <fullName evidence="11">Nicotinate mononucleotide adenylyltransferase</fullName>
        <shortName evidence="11">NaMN adenylyltransferase</shortName>
    </alternativeName>
</protein>
<comment type="similarity">
    <text evidence="3 11">Belongs to the NadD family.</text>
</comment>
<dbReference type="HAMAP" id="MF_00244">
    <property type="entry name" value="NaMN_adenylyltr"/>
    <property type="match status" value="1"/>
</dbReference>
<dbReference type="Pfam" id="PF01467">
    <property type="entry name" value="CTP_transf_like"/>
    <property type="match status" value="1"/>
</dbReference>
<accession>A0A8G2EZY0</accession>
<keyword evidence="8 11" id="KW-0067">ATP-binding</keyword>
<comment type="pathway">
    <text evidence="2 11">Cofactor biosynthesis; NAD(+) biosynthesis; deamido-NAD(+) from nicotinate D-ribonucleotide: step 1/1.</text>
</comment>
<dbReference type="GO" id="GO:0004515">
    <property type="term" value="F:nicotinate-nucleotide adenylyltransferase activity"/>
    <property type="evidence" value="ECO:0007669"/>
    <property type="project" value="UniProtKB-UniRule"/>
</dbReference>
<sequence length="243" mass="27394">MTLFTPIRGPHRDRLPPDAGSALFARVRPHALRMPASEAAALPRAGADRRRLKVGLMGGSFNPAHDGHRHVAETAMKRLGLDEVWWLVSPQNPLKPRDDMAPFAERLASARAVARHPRIKVKDFELHLGTHYTADTLVALRRRCPYMSFVWIMGADNLASFHRWERWLLICHTAVIAVFDRPTYSLRALASRAAKRFARVRVPERNARGLADRRPPAWVFLHTRHHAASATRIRAQRKGGGSG</sequence>
<keyword evidence="5 11" id="KW-0808">Transferase</keyword>
<organism evidence="13 14">
    <name type="scientific">Thalassobaculum litoreum DSM 18839</name>
    <dbReference type="NCBI Taxonomy" id="1123362"/>
    <lineage>
        <taxon>Bacteria</taxon>
        <taxon>Pseudomonadati</taxon>
        <taxon>Pseudomonadota</taxon>
        <taxon>Alphaproteobacteria</taxon>
        <taxon>Rhodospirillales</taxon>
        <taxon>Thalassobaculaceae</taxon>
        <taxon>Thalassobaculum</taxon>
    </lineage>
</organism>
<comment type="function">
    <text evidence="1 11">Catalyzes the reversible adenylation of nicotinate mononucleotide (NaMN) to nicotinic acid adenine dinucleotide (NaAD).</text>
</comment>
<dbReference type="PANTHER" id="PTHR39321:SF3">
    <property type="entry name" value="PHOSPHOPANTETHEINE ADENYLYLTRANSFERASE"/>
    <property type="match status" value="1"/>
</dbReference>
<comment type="caution">
    <text evidence="13">The sequence shown here is derived from an EMBL/GenBank/DDBJ whole genome shotgun (WGS) entry which is preliminary data.</text>
</comment>
<evidence type="ECO:0000313" key="14">
    <source>
        <dbReference type="Proteomes" id="UP000198615"/>
    </source>
</evidence>
<evidence type="ECO:0000256" key="6">
    <source>
        <dbReference type="ARBA" id="ARBA00022695"/>
    </source>
</evidence>
<dbReference type="InterPro" id="IPR005248">
    <property type="entry name" value="NadD/NMNAT"/>
</dbReference>
<dbReference type="Proteomes" id="UP000198615">
    <property type="component" value="Unassembled WGS sequence"/>
</dbReference>
<dbReference type="NCBIfam" id="NF000845">
    <property type="entry name" value="PRK00071.2-4"/>
    <property type="match status" value="1"/>
</dbReference>
<keyword evidence="14" id="KW-1185">Reference proteome</keyword>
<dbReference type="InterPro" id="IPR014729">
    <property type="entry name" value="Rossmann-like_a/b/a_fold"/>
</dbReference>
<dbReference type="PANTHER" id="PTHR39321">
    <property type="entry name" value="NICOTINATE-NUCLEOTIDE ADENYLYLTRANSFERASE-RELATED"/>
    <property type="match status" value="1"/>
</dbReference>
<evidence type="ECO:0000256" key="10">
    <source>
        <dbReference type="ARBA" id="ARBA00048721"/>
    </source>
</evidence>
<comment type="catalytic activity">
    <reaction evidence="10 11">
        <text>nicotinate beta-D-ribonucleotide + ATP + H(+) = deamido-NAD(+) + diphosphate</text>
        <dbReference type="Rhea" id="RHEA:22860"/>
        <dbReference type="ChEBI" id="CHEBI:15378"/>
        <dbReference type="ChEBI" id="CHEBI:30616"/>
        <dbReference type="ChEBI" id="CHEBI:33019"/>
        <dbReference type="ChEBI" id="CHEBI:57502"/>
        <dbReference type="ChEBI" id="CHEBI:58437"/>
        <dbReference type="EC" id="2.7.7.18"/>
    </reaction>
</comment>
<evidence type="ECO:0000256" key="8">
    <source>
        <dbReference type="ARBA" id="ARBA00022840"/>
    </source>
</evidence>
<evidence type="ECO:0000256" key="2">
    <source>
        <dbReference type="ARBA" id="ARBA00005019"/>
    </source>
</evidence>
<evidence type="ECO:0000256" key="4">
    <source>
        <dbReference type="ARBA" id="ARBA00022642"/>
    </source>
</evidence>
<dbReference type="AlphaFoldDB" id="A0A8G2EZY0"/>
<dbReference type="InterPro" id="IPR004821">
    <property type="entry name" value="Cyt_trans-like"/>
</dbReference>
<evidence type="ECO:0000256" key="9">
    <source>
        <dbReference type="ARBA" id="ARBA00023027"/>
    </source>
</evidence>
<dbReference type="Gene3D" id="3.40.50.620">
    <property type="entry name" value="HUPs"/>
    <property type="match status" value="1"/>
</dbReference>
<dbReference type="EMBL" id="FNBW01000012">
    <property type="protein sequence ID" value="SDG23776.1"/>
    <property type="molecule type" value="Genomic_DNA"/>
</dbReference>
<dbReference type="NCBIfam" id="NF000843">
    <property type="entry name" value="PRK00071.2-2"/>
    <property type="match status" value="1"/>
</dbReference>
<feature type="domain" description="Cytidyltransferase-like" evidence="12">
    <location>
        <begin position="56"/>
        <end position="235"/>
    </location>
</feature>
<dbReference type="SUPFAM" id="SSF52374">
    <property type="entry name" value="Nucleotidylyl transferase"/>
    <property type="match status" value="1"/>
</dbReference>
<dbReference type="OrthoDB" id="5295945at2"/>
<reference evidence="13 14" key="1">
    <citation type="submission" date="2016-10" db="EMBL/GenBank/DDBJ databases">
        <authorList>
            <person name="Varghese N."/>
            <person name="Submissions S."/>
        </authorList>
    </citation>
    <scope>NUCLEOTIDE SEQUENCE [LARGE SCALE GENOMIC DNA]</scope>
    <source>
        <strain evidence="13 14">DSM 18839</strain>
    </source>
</reference>
<evidence type="ECO:0000256" key="5">
    <source>
        <dbReference type="ARBA" id="ARBA00022679"/>
    </source>
</evidence>
<gene>
    <name evidence="11" type="primary">nadD</name>
    <name evidence="13" type="ORF">SAMN05660686_03791</name>
</gene>
<evidence type="ECO:0000256" key="1">
    <source>
        <dbReference type="ARBA" id="ARBA00002324"/>
    </source>
</evidence>
<keyword evidence="4 11" id="KW-0662">Pyridine nucleotide biosynthesis</keyword>
<dbReference type="EC" id="2.7.7.18" evidence="11"/>
<evidence type="ECO:0000256" key="7">
    <source>
        <dbReference type="ARBA" id="ARBA00022741"/>
    </source>
</evidence>
<proteinExistence type="inferred from homology"/>
<name>A0A8G2EZY0_9PROT</name>